<evidence type="ECO:0000256" key="1">
    <source>
        <dbReference type="ARBA" id="ARBA00022574"/>
    </source>
</evidence>
<feature type="repeat" description="WD" evidence="3">
    <location>
        <begin position="198"/>
        <end position="239"/>
    </location>
</feature>
<dbReference type="SUPFAM" id="SSF50978">
    <property type="entry name" value="WD40 repeat-like"/>
    <property type="match status" value="1"/>
</dbReference>
<dbReference type="Proteomes" id="UP000711996">
    <property type="component" value="Unassembled WGS sequence"/>
</dbReference>
<dbReference type="EMBL" id="QPMT01000001">
    <property type="protein sequence ID" value="KAF4867198.1"/>
    <property type="molecule type" value="Genomic_DNA"/>
</dbReference>
<dbReference type="InterPro" id="IPR001680">
    <property type="entry name" value="WD40_rpt"/>
</dbReference>
<dbReference type="CDD" id="cd00200">
    <property type="entry name" value="WD40"/>
    <property type="match status" value="1"/>
</dbReference>
<dbReference type="SMART" id="SM00320">
    <property type="entry name" value="WD40"/>
    <property type="match status" value="5"/>
</dbReference>
<keyword evidence="5" id="KW-1185">Reference proteome</keyword>
<evidence type="ECO:0000313" key="4">
    <source>
        <dbReference type="EMBL" id="KAF4867198.1"/>
    </source>
</evidence>
<accession>A0A9P5F6M8</accession>
<dbReference type="OrthoDB" id="538223at2759"/>
<reference evidence="4" key="1">
    <citation type="submission" date="2019-06" db="EMBL/GenBank/DDBJ databases">
        <authorList>
            <person name="Gan P."/>
            <person name="Shirasu K."/>
        </authorList>
    </citation>
    <scope>NUCLEOTIDE SEQUENCE [LARGE SCALE GENOMIC DNA]</scope>
    <source>
        <strain evidence="4">CAD2</strain>
    </source>
</reference>
<dbReference type="PRINTS" id="PR00320">
    <property type="entry name" value="GPROTEINBRPT"/>
</dbReference>
<organism evidence="4 5">
    <name type="scientific">Colletotrichum siamense</name>
    <name type="common">Anthracnose fungus</name>
    <dbReference type="NCBI Taxonomy" id="690259"/>
    <lineage>
        <taxon>Eukaryota</taxon>
        <taxon>Fungi</taxon>
        <taxon>Dikarya</taxon>
        <taxon>Ascomycota</taxon>
        <taxon>Pezizomycotina</taxon>
        <taxon>Sordariomycetes</taxon>
        <taxon>Hypocreomycetidae</taxon>
        <taxon>Glomerellales</taxon>
        <taxon>Glomerellaceae</taxon>
        <taxon>Colletotrichum</taxon>
        <taxon>Colletotrichum gloeosporioides species complex</taxon>
    </lineage>
</organism>
<dbReference type="InterPro" id="IPR036322">
    <property type="entry name" value="WD40_repeat_dom_sf"/>
</dbReference>
<dbReference type="Pfam" id="PF00400">
    <property type="entry name" value="WD40"/>
    <property type="match status" value="5"/>
</dbReference>
<feature type="repeat" description="WD" evidence="3">
    <location>
        <begin position="240"/>
        <end position="281"/>
    </location>
</feature>
<dbReference type="InterPro" id="IPR019775">
    <property type="entry name" value="WD40_repeat_CS"/>
</dbReference>
<dbReference type="PROSITE" id="PS50294">
    <property type="entry name" value="WD_REPEATS_REGION"/>
    <property type="match status" value="5"/>
</dbReference>
<keyword evidence="2" id="KW-0677">Repeat</keyword>
<comment type="caution">
    <text evidence="4">The sequence shown here is derived from an EMBL/GenBank/DDBJ whole genome shotgun (WGS) entry which is preliminary data.</text>
</comment>
<dbReference type="InterPro" id="IPR050995">
    <property type="entry name" value="WD-F-box_domain-protein"/>
</dbReference>
<feature type="repeat" description="WD" evidence="3">
    <location>
        <begin position="282"/>
        <end position="323"/>
    </location>
</feature>
<dbReference type="PROSITE" id="PS50082">
    <property type="entry name" value="WD_REPEATS_2"/>
    <property type="match status" value="5"/>
</dbReference>
<dbReference type="PROSITE" id="PS00678">
    <property type="entry name" value="WD_REPEATS_1"/>
    <property type="match status" value="5"/>
</dbReference>
<dbReference type="Gene3D" id="2.130.10.10">
    <property type="entry name" value="YVTN repeat-like/Quinoprotein amine dehydrogenase"/>
    <property type="match status" value="2"/>
</dbReference>
<proteinExistence type="predicted"/>
<evidence type="ECO:0000256" key="3">
    <source>
        <dbReference type="PROSITE-ProRule" id="PRU00221"/>
    </source>
</evidence>
<dbReference type="AlphaFoldDB" id="A0A9P5F6M8"/>
<dbReference type="PANTHER" id="PTHR14604">
    <property type="entry name" value="WD40 REPEAT PF20"/>
    <property type="match status" value="1"/>
</dbReference>
<feature type="repeat" description="WD" evidence="3">
    <location>
        <begin position="119"/>
        <end position="160"/>
    </location>
</feature>
<name>A0A9P5F6M8_COLSI</name>
<dbReference type="PANTHER" id="PTHR14604:SF4">
    <property type="entry name" value="F-BOX DOMAIN-CONTAINING PROTEIN"/>
    <property type="match status" value="1"/>
</dbReference>
<evidence type="ECO:0000256" key="2">
    <source>
        <dbReference type="ARBA" id="ARBA00022737"/>
    </source>
</evidence>
<evidence type="ECO:0000313" key="5">
    <source>
        <dbReference type="Proteomes" id="UP000711996"/>
    </source>
</evidence>
<protein>
    <submittedName>
        <fullName evidence="4">Vegetative incompatibility protein HET-E-1</fullName>
    </submittedName>
</protein>
<feature type="repeat" description="WD" evidence="3">
    <location>
        <begin position="168"/>
        <end position="197"/>
    </location>
</feature>
<dbReference type="InterPro" id="IPR015943">
    <property type="entry name" value="WD40/YVTN_repeat-like_dom_sf"/>
</dbReference>
<sequence>MSNTLRRDIYDLEVPGTSIDEIQPPHDSLLSAAGYSCAHWIDHFAAGSLDNSSCPEGIASIKAFLREHFLHWLEALSLLRIKPGGIVLVDRLLGTLERWAGLVNIQGVKREWDARRQTLEGHEARVTAIAYSPDGLLLASGSNDQTVQLWDAASGSTQHSLEGCGAVFAPNGQIIASASLDETVRIWEVATGLQLQVFQDNMTDASSLAVSPNGQVVVSGSPDKKIRLWEIKTGACHSTFEGHNDSVSQVVFSSDGRMIASGSCDKTIRMWNMDTGKVLHVCYGHQDSITAVVFSPDGRIVVSSSLDKTIRTWNVVTGKMQQTLNVGCSRSLRFDHSSDLRLFTDMGTLRMVTNTSPGTSNILGPTLLPIEFGLSPQKDWILIDSKKAVSIPPQYQPSTSAVRDSAIFIGCHSGCVLRIFTPTMGFPKVSIEESHSDDKEYH</sequence>
<keyword evidence="1 3" id="KW-0853">WD repeat</keyword>
<dbReference type="InterPro" id="IPR020472">
    <property type="entry name" value="WD40_PAC1"/>
</dbReference>
<gene>
    <name evidence="4" type="ORF">CGCSCA2_v000359</name>
</gene>